<name>A0AAD5V4E4_9APHY</name>
<organism evidence="1 2">
    <name type="scientific">Meripilus lineatus</name>
    <dbReference type="NCBI Taxonomy" id="2056292"/>
    <lineage>
        <taxon>Eukaryota</taxon>
        <taxon>Fungi</taxon>
        <taxon>Dikarya</taxon>
        <taxon>Basidiomycota</taxon>
        <taxon>Agaricomycotina</taxon>
        <taxon>Agaricomycetes</taxon>
        <taxon>Polyporales</taxon>
        <taxon>Meripilaceae</taxon>
        <taxon>Meripilus</taxon>
    </lineage>
</organism>
<proteinExistence type="predicted"/>
<comment type="caution">
    <text evidence="1">The sequence shown here is derived from an EMBL/GenBank/DDBJ whole genome shotgun (WGS) entry which is preliminary data.</text>
</comment>
<evidence type="ECO:0000313" key="2">
    <source>
        <dbReference type="Proteomes" id="UP001212997"/>
    </source>
</evidence>
<evidence type="ECO:0000313" key="1">
    <source>
        <dbReference type="EMBL" id="KAJ3484136.1"/>
    </source>
</evidence>
<dbReference type="AlphaFoldDB" id="A0AAD5V4E4"/>
<keyword evidence="2" id="KW-1185">Reference proteome</keyword>
<protein>
    <submittedName>
        <fullName evidence="1">Uncharacterized protein</fullName>
    </submittedName>
</protein>
<reference evidence="1" key="1">
    <citation type="submission" date="2022-07" db="EMBL/GenBank/DDBJ databases">
        <title>Genome Sequence of Physisporinus lineatus.</title>
        <authorList>
            <person name="Buettner E."/>
        </authorList>
    </citation>
    <scope>NUCLEOTIDE SEQUENCE</scope>
    <source>
        <strain evidence="1">VT162</strain>
    </source>
</reference>
<dbReference type="EMBL" id="JANAWD010000200">
    <property type="protein sequence ID" value="KAJ3484136.1"/>
    <property type="molecule type" value="Genomic_DNA"/>
</dbReference>
<dbReference type="Proteomes" id="UP001212997">
    <property type="component" value="Unassembled WGS sequence"/>
</dbReference>
<gene>
    <name evidence="1" type="ORF">NLI96_g5834</name>
</gene>
<accession>A0AAD5V4E4</accession>
<sequence length="397" mass="45816">MTVQCPQIKLTETSIFSQASCALGRLDVPNASPPQGSFTEGQEQPEHVMTGMKRKNGPVVIAARRNAVSQLAAENIWSWPKWLKITGLSSDPLSPAAWEEYKKSEQIPPCFVDSDEYEVIYEAMKTVFNKTELEIDKMFAGLVKYSTSSRSRPLTPSQRAITQLASWSARVSRDWKLVNEMEVILWDLGCHPYNYFSIDKADGFSSLSDSQVMSCYPEISKQFLGENSFDTRVIQRLHPHALSFVNIVVSKVWDAREKSLQRYKTSLPVLEAKMDEAWNRVTHPEASTIELVNKWLDGCHKFYRRAVEVPTSVVGLEKIEGFKRRFRDILRVIKVDPDADVQPPVKLEEGQRDWIKLPVDVYRHLYRRRDKYTELIEERLFVHEEWIRCGWILADDL</sequence>